<comment type="caution">
    <text evidence="2">The sequence shown here is derived from an EMBL/GenBank/DDBJ whole genome shotgun (WGS) entry which is preliminary data.</text>
</comment>
<keyword evidence="1" id="KW-0812">Transmembrane</keyword>
<keyword evidence="1" id="KW-0472">Membrane</keyword>
<name>A0AB38FEZ0_RHOWR</name>
<organism evidence="2 3">
    <name type="scientific">Rhodococcus wratislaviensis</name>
    <name type="common">Tsukamurella wratislaviensis</name>
    <dbReference type="NCBI Taxonomy" id="44752"/>
    <lineage>
        <taxon>Bacteria</taxon>
        <taxon>Bacillati</taxon>
        <taxon>Actinomycetota</taxon>
        <taxon>Actinomycetes</taxon>
        <taxon>Mycobacteriales</taxon>
        <taxon>Nocardiaceae</taxon>
        <taxon>Rhodococcus</taxon>
    </lineage>
</organism>
<accession>A0AB38FEZ0</accession>
<gene>
    <name evidence="2" type="ORF">NCTC13229_03533</name>
</gene>
<dbReference type="EMBL" id="UAUI01000011">
    <property type="protein sequence ID" value="SPZ40054.1"/>
    <property type="molecule type" value="Genomic_DNA"/>
</dbReference>
<protein>
    <submittedName>
        <fullName evidence="2">Sodium transporter</fullName>
    </submittedName>
</protein>
<feature type="transmembrane region" description="Helical" evidence="1">
    <location>
        <begin position="12"/>
        <end position="39"/>
    </location>
</feature>
<evidence type="ECO:0000256" key="1">
    <source>
        <dbReference type="SAM" id="Phobius"/>
    </source>
</evidence>
<evidence type="ECO:0000313" key="2">
    <source>
        <dbReference type="EMBL" id="SPZ40054.1"/>
    </source>
</evidence>
<dbReference type="Proteomes" id="UP000251211">
    <property type="component" value="Unassembled WGS sequence"/>
</dbReference>
<dbReference type="AlphaFoldDB" id="A0AB38FEZ0"/>
<keyword evidence="1" id="KW-1133">Transmembrane helix</keyword>
<reference evidence="2 3" key="1">
    <citation type="submission" date="2018-06" db="EMBL/GenBank/DDBJ databases">
        <authorList>
            <consortium name="Pathogen Informatics"/>
            <person name="Doyle S."/>
        </authorList>
    </citation>
    <scope>NUCLEOTIDE SEQUENCE [LARGE SCALE GENOMIC DNA]</scope>
    <source>
        <strain evidence="2 3">NCTC13229</strain>
    </source>
</reference>
<sequence length="46" mass="5219">MKFLDRFYLDGFILGIVAVAILGSIFPVSGTGQTVLAWFRRRSSRR</sequence>
<proteinExistence type="predicted"/>
<evidence type="ECO:0000313" key="3">
    <source>
        <dbReference type="Proteomes" id="UP000251211"/>
    </source>
</evidence>